<keyword evidence="1" id="KW-0805">Transcription regulation</keyword>
<dbReference type="AlphaFoldDB" id="A0A449I4M6"/>
<evidence type="ECO:0000259" key="4">
    <source>
        <dbReference type="Pfam" id="PF00717"/>
    </source>
</evidence>
<dbReference type="Proteomes" id="UP000396835">
    <property type="component" value="Unassembled WGS sequence"/>
</dbReference>
<organism evidence="5 6">
    <name type="scientific">Prevotella heparinolytica</name>
    <dbReference type="NCBI Taxonomy" id="28113"/>
    <lineage>
        <taxon>Bacteria</taxon>
        <taxon>Pseudomonadati</taxon>
        <taxon>Bacteroidota</taxon>
        <taxon>Bacteroidia</taxon>
        <taxon>Bacteroidales</taxon>
        <taxon>Bacteroidaceae</taxon>
        <taxon>Bacteroides</taxon>
    </lineage>
</organism>
<dbReference type="RefSeq" id="WP_234878106.1">
    <property type="nucleotide sequence ID" value="NZ_CAACYH010000004.1"/>
</dbReference>
<proteinExistence type="predicted"/>
<sequence length="232" mass="27010">MGLFKDRILQFIEQEGISIREFERKCKFSNGYTNKIKDFTPQKVKDIVKVFPQLNEKWVLTGESNMLNERLDGCFYLTAESEEGRPINPSREIIHLHKVISDLRQIKPRIPLTATAGALSYEKRNVTLRECEQMPVINRFPFYDFTMFIKGDSMSPKYESGDEIACRWIDHERFIQWGKVHVLDTIQGIIVKKVYEDGDKIRCVSINPDYPPFSIPKKEVYSVSIVVGLVRL</sequence>
<evidence type="ECO:0000313" key="6">
    <source>
        <dbReference type="Proteomes" id="UP000396835"/>
    </source>
</evidence>
<feature type="domain" description="Peptidase S24/S26A/S26B/S26C" evidence="4">
    <location>
        <begin position="116"/>
        <end position="221"/>
    </location>
</feature>
<keyword evidence="2" id="KW-0238">DNA-binding</keyword>
<reference evidence="5 6" key="1">
    <citation type="submission" date="2019-02" db="EMBL/GenBank/DDBJ databases">
        <authorList>
            <consortium name="Pathogen Informatics"/>
        </authorList>
    </citation>
    <scope>NUCLEOTIDE SEQUENCE [LARGE SCALE GENOMIC DNA]</scope>
    <source>
        <strain evidence="5 6">3012STDY7078512</strain>
    </source>
</reference>
<keyword evidence="3" id="KW-0804">Transcription</keyword>
<dbReference type="InterPro" id="IPR036286">
    <property type="entry name" value="LexA/Signal_pep-like_sf"/>
</dbReference>
<evidence type="ECO:0000256" key="1">
    <source>
        <dbReference type="ARBA" id="ARBA00023015"/>
    </source>
</evidence>
<accession>A0A449I4M6</accession>
<dbReference type="GO" id="GO:0003677">
    <property type="term" value="F:DNA binding"/>
    <property type="evidence" value="ECO:0007669"/>
    <property type="project" value="UniProtKB-KW"/>
</dbReference>
<dbReference type="Pfam" id="PF00717">
    <property type="entry name" value="Peptidase_S24"/>
    <property type="match status" value="1"/>
</dbReference>
<dbReference type="InterPro" id="IPR039418">
    <property type="entry name" value="LexA-like"/>
</dbReference>
<dbReference type="EMBL" id="CAACYH010000004">
    <property type="protein sequence ID" value="VFB14408.1"/>
    <property type="molecule type" value="Genomic_DNA"/>
</dbReference>
<dbReference type="SUPFAM" id="SSF51306">
    <property type="entry name" value="LexA/Signal peptidase"/>
    <property type="match status" value="1"/>
</dbReference>
<name>A0A449I4M6_9BACE</name>
<dbReference type="PANTHER" id="PTHR40661:SF1">
    <property type="entry name" value="HTH CRO_C1-TYPE DOMAIN-CONTAINING PROTEIN"/>
    <property type="match status" value="1"/>
</dbReference>
<dbReference type="PANTHER" id="PTHR40661">
    <property type="match status" value="1"/>
</dbReference>
<protein>
    <submittedName>
        <fullName evidence="5">Transcriptional regulator</fullName>
    </submittedName>
</protein>
<evidence type="ECO:0000313" key="5">
    <source>
        <dbReference type="EMBL" id="VFB14408.1"/>
    </source>
</evidence>
<evidence type="ECO:0000256" key="2">
    <source>
        <dbReference type="ARBA" id="ARBA00023125"/>
    </source>
</evidence>
<dbReference type="CDD" id="cd06529">
    <property type="entry name" value="S24_LexA-like"/>
    <property type="match status" value="1"/>
</dbReference>
<evidence type="ECO:0000256" key="3">
    <source>
        <dbReference type="ARBA" id="ARBA00023163"/>
    </source>
</evidence>
<dbReference type="Gene3D" id="2.10.109.10">
    <property type="entry name" value="Umud Fragment, subunit A"/>
    <property type="match status" value="1"/>
</dbReference>
<gene>
    <name evidence="5" type="ORF">NCTC7812_01960</name>
</gene>
<dbReference type="InterPro" id="IPR015927">
    <property type="entry name" value="Peptidase_S24_S26A/B/C"/>
</dbReference>